<dbReference type="SUPFAM" id="SSF69318">
    <property type="entry name" value="Integrin alpha N-terminal domain"/>
    <property type="match status" value="1"/>
</dbReference>
<keyword evidence="3" id="KW-1185">Reference proteome</keyword>
<sequence>MRGAALTLAVVVAGAAPALAQSCPHPPELGRVVLPGAPCFEISAVYDRPTTRYPHGALGDAEEWASMVVRKDNVKVFVNVPVTYVFEDLAPRLANFDADPDPEFVTVESYASGGAALVVYDPDFDGAGQPTVKRMAATRVIGQRNRWLAPVGIADFDADGRMDVAYVETPHLGMVLKFVTPTPDGMEALAEAEGYTNHRFGEAFIQGGVRDCGAGPEALTASADWTRILAARLEGGQVVASDLGPYDGPESFTPHLDCAG</sequence>
<comment type="caution">
    <text evidence="2">The sequence shown here is derived from an EMBL/GenBank/DDBJ whole genome shotgun (WGS) entry which is preliminary data.</text>
</comment>
<gene>
    <name evidence="2" type="ORF">GE300_10920</name>
</gene>
<dbReference type="PROSITE" id="PS51257">
    <property type="entry name" value="PROKAR_LIPOPROTEIN"/>
    <property type="match status" value="1"/>
</dbReference>
<evidence type="ECO:0000313" key="3">
    <source>
        <dbReference type="Proteomes" id="UP000474957"/>
    </source>
</evidence>
<evidence type="ECO:0000313" key="2">
    <source>
        <dbReference type="EMBL" id="MSU90122.1"/>
    </source>
</evidence>
<dbReference type="EMBL" id="WIND01000007">
    <property type="protein sequence ID" value="MSU90122.1"/>
    <property type="molecule type" value="Genomic_DNA"/>
</dbReference>
<feature type="signal peptide" evidence="1">
    <location>
        <begin position="1"/>
        <end position="20"/>
    </location>
</feature>
<dbReference type="InterPro" id="IPR028994">
    <property type="entry name" value="Integrin_alpha_N"/>
</dbReference>
<feature type="chain" id="PRO_5026715249" evidence="1">
    <location>
        <begin position="21"/>
        <end position="260"/>
    </location>
</feature>
<name>A0A6L5Z258_9RHOB</name>
<protein>
    <submittedName>
        <fullName evidence="2">VCBS repeat-containing protein</fullName>
    </submittedName>
</protein>
<keyword evidence="1" id="KW-0732">Signal</keyword>
<dbReference type="Proteomes" id="UP000474957">
    <property type="component" value="Unassembled WGS sequence"/>
</dbReference>
<organism evidence="2 3">
    <name type="scientific">Halovulum marinum</name>
    <dbReference type="NCBI Taxonomy" id="2662447"/>
    <lineage>
        <taxon>Bacteria</taxon>
        <taxon>Pseudomonadati</taxon>
        <taxon>Pseudomonadota</taxon>
        <taxon>Alphaproteobacteria</taxon>
        <taxon>Rhodobacterales</taxon>
        <taxon>Paracoccaceae</taxon>
        <taxon>Halovulum</taxon>
    </lineage>
</organism>
<reference evidence="2 3" key="1">
    <citation type="submission" date="2019-10" db="EMBL/GenBank/DDBJ databases">
        <title>Cognatihalovulum marinum gen. nov. sp. nov., a new member of the family Rhodobacteraceae isolated from deep seawater of the Northwest Indian Ocean.</title>
        <authorList>
            <person name="Ruan C."/>
            <person name="Wang J."/>
            <person name="Zheng X."/>
            <person name="Song L."/>
            <person name="Zhu Y."/>
            <person name="Huang Y."/>
            <person name="Lu Z."/>
            <person name="Du W."/>
            <person name="Huang L."/>
            <person name="Dai X."/>
        </authorList>
    </citation>
    <scope>NUCLEOTIDE SEQUENCE [LARGE SCALE GENOMIC DNA]</scope>
    <source>
        <strain evidence="2 3">2CG4</strain>
    </source>
</reference>
<proteinExistence type="predicted"/>
<dbReference type="RefSeq" id="WP_154446610.1">
    <property type="nucleotide sequence ID" value="NZ_WIND01000007.1"/>
</dbReference>
<accession>A0A6L5Z258</accession>
<evidence type="ECO:0000256" key="1">
    <source>
        <dbReference type="SAM" id="SignalP"/>
    </source>
</evidence>
<dbReference type="AlphaFoldDB" id="A0A6L5Z258"/>